<dbReference type="Gene3D" id="3.10.350.10">
    <property type="entry name" value="LysM domain"/>
    <property type="match status" value="1"/>
</dbReference>
<evidence type="ECO:0008006" key="5">
    <source>
        <dbReference type="Google" id="ProtNLM"/>
    </source>
</evidence>
<protein>
    <recommendedName>
        <fullName evidence="5">LysM domain/BON superfamily protein</fullName>
    </recommendedName>
</protein>
<feature type="transmembrane region" description="Helical" evidence="2">
    <location>
        <begin position="49"/>
        <end position="74"/>
    </location>
</feature>
<feature type="compositionally biased region" description="Low complexity" evidence="1">
    <location>
        <begin position="170"/>
        <end position="185"/>
    </location>
</feature>
<comment type="caution">
    <text evidence="3">The sequence shown here is derived from an EMBL/GenBank/DDBJ whole genome shotgun (WGS) entry which is preliminary data.</text>
</comment>
<feature type="compositionally biased region" description="Pro residues" evidence="1">
    <location>
        <begin position="186"/>
        <end position="197"/>
    </location>
</feature>
<dbReference type="RefSeq" id="WP_111836283.1">
    <property type="nucleotide sequence ID" value="NZ_UAPQ01000006.1"/>
</dbReference>
<keyword evidence="4" id="KW-1185">Reference proteome</keyword>
<feature type="compositionally biased region" description="Low complexity" evidence="1">
    <location>
        <begin position="198"/>
        <end position="210"/>
    </location>
</feature>
<feature type="compositionally biased region" description="Polar residues" evidence="1">
    <location>
        <begin position="137"/>
        <end position="146"/>
    </location>
</feature>
<organism evidence="3 4">
    <name type="scientific">Actinomyces bovis</name>
    <dbReference type="NCBI Taxonomy" id="1658"/>
    <lineage>
        <taxon>Bacteria</taxon>
        <taxon>Bacillati</taxon>
        <taxon>Actinomycetota</taxon>
        <taxon>Actinomycetes</taxon>
        <taxon>Actinomycetales</taxon>
        <taxon>Actinomycetaceae</taxon>
        <taxon>Actinomyces</taxon>
    </lineage>
</organism>
<evidence type="ECO:0000313" key="4">
    <source>
        <dbReference type="Proteomes" id="UP000250006"/>
    </source>
</evidence>
<dbReference type="CDD" id="cd00118">
    <property type="entry name" value="LysM"/>
    <property type="match status" value="1"/>
</dbReference>
<dbReference type="EMBL" id="UAPQ01000006">
    <property type="protein sequence ID" value="SPT53340.1"/>
    <property type="molecule type" value="Genomic_DNA"/>
</dbReference>
<dbReference type="Proteomes" id="UP000250006">
    <property type="component" value="Unassembled WGS sequence"/>
</dbReference>
<gene>
    <name evidence="3" type="ORF">NCTC11535_01003</name>
</gene>
<dbReference type="InterPro" id="IPR018392">
    <property type="entry name" value="LysM"/>
</dbReference>
<sequence>MQARITLKLLCCASAGAALLLGRISYLQQQSLRGLSASAWGSAQLSDAVLLGLCGLGAVAATWYCLSTVLALVATASPRHPARSQAAWGRQFCEGLLETWGAPMVRRIAAGALVASLGTAPALAAEVPTADDFGWQPTPTISQTLSPRPADAAAAEKAPATPEPTPSPEPQAAEQPPVTDTAAAPTPAPAAPAPTPTLPSQQAGGATPAGPGQGKQHTVRPGESLWEITAAHLGLAKDSPEVAKFWPQLYETNRATIGADPELIHPGNTLSLPWAGN</sequence>
<keyword evidence="2" id="KW-0812">Transmembrane</keyword>
<accession>A0ABY1VMM2</accession>
<proteinExistence type="predicted"/>
<keyword evidence="2" id="KW-0472">Membrane</keyword>
<dbReference type="InterPro" id="IPR036779">
    <property type="entry name" value="LysM_dom_sf"/>
</dbReference>
<dbReference type="PANTHER" id="PTHR34700">
    <property type="entry name" value="POTASSIUM BINDING PROTEIN KBP"/>
    <property type="match status" value="1"/>
</dbReference>
<evidence type="ECO:0000313" key="3">
    <source>
        <dbReference type="EMBL" id="SPT53340.1"/>
    </source>
</evidence>
<feature type="compositionally biased region" description="Low complexity" evidence="1">
    <location>
        <begin position="149"/>
        <end position="160"/>
    </location>
</feature>
<reference evidence="3 4" key="1">
    <citation type="submission" date="2018-06" db="EMBL/GenBank/DDBJ databases">
        <authorList>
            <consortium name="Pathogen Informatics"/>
            <person name="Doyle S."/>
        </authorList>
    </citation>
    <scope>NUCLEOTIDE SEQUENCE [LARGE SCALE GENOMIC DNA]</scope>
    <source>
        <strain evidence="3 4">NCTC11535</strain>
    </source>
</reference>
<feature type="region of interest" description="Disordered" evidence="1">
    <location>
        <begin position="130"/>
        <end position="220"/>
    </location>
</feature>
<evidence type="ECO:0000256" key="2">
    <source>
        <dbReference type="SAM" id="Phobius"/>
    </source>
</evidence>
<dbReference type="InterPro" id="IPR052196">
    <property type="entry name" value="Bact_Kbp"/>
</dbReference>
<keyword evidence="2" id="KW-1133">Transmembrane helix</keyword>
<evidence type="ECO:0000256" key="1">
    <source>
        <dbReference type="SAM" id="MobiDB-lite"/>
    </source>
</evidence>
<dbReference type="PANTHER" id="PTHR34700:SF4">
    <property type="entry name" value="PHAGE-LIKE ELEMENT PBSX PROTEIN XKDP"/>
    <property type="match status" value="1"/>
</dbReference>
<name>A0ABY1VMM2_9ACTO</name>